<keyword evidence="6" id="KW-0479">Metal-binding</keyword>
<dbReference type="Pfam" id="PF06130">
    <property type="entry name" value="PTAC"/>
    <property type="match status" value="1"/>
</dbReference>
<dbReference type="EMBL" id="PEXI01000070">
    <property type="protein sequence ID" value="PIU24207.1"/>
    <property type="molecule type" value="Genomic_DNA"/>
</dbReference>
<keyword evidence="7" id="KW-0862">Zinc</keyword>
<name>A0A2M6YBX9_9BACT</name>
<sequence>MKKEVEIEISARHVHLSEEDYKLLFGSEKFSNLKELSQKNQFVTDKNVTLYGPKGSVSARFLSPFRQISQVELSLTDCIELGIEAPYKISADNQATGIKIVGSTDEIVRNAAIIAKRHLHLNPDDAKELGIQDRDLISVVSKTDRGKIIFEDVVARISDDYQLRVHLDTDEGNAAGIEGKIIGELISKKD</sequence>
<reference evidence="13" key="1">
    <citation type="submission" date="2017-09" db="EMBL/GenBank/DDBJ databases">
        <title>Depth-based differentiation of microbial function through sediment-hosted aquifers and enrichment of novel symbionts in the deep terrestrial subsurface.</title>
        <authorList>
            <person name="Probst A.J."/>
            <person name="Ladd B."/>
            <person name="Jarett J.K."/>
            <person name="Geller-Mcgrath D.E."/>
            <person name="Sieber C.M.K."/>
            <person name="Emerson J.B."/>
            <person name="Anantharaman K."/>
            <person name="Thomas B.C."/>
            <person name="Malmstrom R."/>
            <person name="Stieglmeier M."/>
            <person name="Klingl A."/>
            <person name="Woyke T."/>
            <person name="Ryan C.M."/>
            <person name="Banfield J.F."/>
        </authorList>
    </citation>
    <scope>NUCLEOTIDE SEQUENCE [LARGE SCALE GENOMIC DNA]</scope>
</reference>
<comment type="similarity">
    <text evidence="2">Belongs to the PduL family.</text>
</comment>
<dbReference type="PANTHER" id="PTHR39453">
    <property type="entry name" value="PHOSPHATE PROPANOYLTRANSFERASE"/>
    <property type="match status" value="1"/>
</dbReference>
<protein>
    <recommendedName>
        <fullName evidence="4">Phosphate propanoyltransferase</fullName>
        <ecNumber evidence="3">2.3.1.222</ecNumber>
    </recommendedName>
    <alternativeName>
        <fullName evidence="10">Phosphate acyltransferase PduL</fullName>
    </alternativeName>
    <alternativeName>
        <fullName evidence="9">Phosphotransacylase PduL</fullName>
    </alternativeName>
    <alternativeName>
        <fullName evidence="11">Propanediol utilization protein PduL</fullName>
    </alternativeName>
</protein>
<evidence type="ECO:0000313" key="12">
    <source>
        <dbReference type="EMBL" id="PIU24207.1"/>
    </source>
</evidence>
<evidence type="ECO:0000256" key="5">
    <source>
        <dbReference type="ARBA" id="ARBA00022679"/>
    </source>
</evidence>
<evidence type="ECO:0000256" key="2">
    <source>
        <dbReference type="ARBA" id="ARBA00007342"/>
    </source>
</evidence>
<dbReference type="Proteomes" id="UP000229896">
    <property type="component" value="Unassembled WGS sequence"/>
</dbReference>
<comment type="cofactor">
    <cofactor evidence="1">
        <name>Zn(2+)</name>
        <dbReference type="ChEBI" id="CHEBI:29105"/>
    </cofactor>
</comment>
<dbReference type="Gene3D" id="2.40.40.20">
    <property type="match status" value="1"/>
</dbReference>
<evidence type="ECO:0000256" key="8">
    <source>
        <dbReference type="ARBA" id="ARBA00023315"/>
    </source>
</evidence>
<dbReference type="GO" id="GO:0046872">
    <property type="term" value="F:metal ion binding"/>
    <property type="evidence" value="ECO:0007669"/>
    <property type="project" value="UniProtKB-KW"/>
</dbReference>
<evidence type="ECO:0000256" key="1">
    <source>
        <dbReference type="ARBA" id="ARBA00001947"/>
    </source>
</evidence>
<organism evidence="12 13">
    <name type="scientific">Candidatus Berkelbacteria bacterium CG08_land_8_20_14_0_20_39_8</name>
    <dbReference type="NCBI Taxonomy" id="1974511"/>
    <lineage>
        <taxon>Bacteria</taxon>
        <taxon>Candidatus Berkelbacteria</taxon>
    </lineage>
</organism>
<evidence type="ECO:0000256" key="7">
    <source>
        <dbReference type="ARBA" id="ARBA00022833"/>
    </source>
</evidence>
<accession>A0A2M6YBX9</accession>
<dbReference type="AlphaFoldDB" id="A0A2M6YBX9"/>
<dbReference type="InterPro" id="IPR009010">
    <property type="entry name" value="Asp_de-COase-like_dom_sf"/>
</dbReference>
<evidence type="ECO:0000256" key="11">
    <source>
        <dbReference type="ARBA" id="ARBA00033077"/>
    </source>
</evidence>
<dbReference type="PANTHER" id="PTHR39453:SF1">
    <property type="entry name" value="PHOSPHATE PROPANOYLTRANSFERASE"/>
    <property type="match status" value="1"/>
</dbReference>
<evidence type="ECO:0000256" key="6">
    <source>
        <dbReference type="ARBA" id="ARBA00022723"/>
    </source>
</evidence>
<dbReference type="EC" id="2.3.1.222" evidence="3"/>
<proteinExistence type="inferred from homology"/>
<keyword evidence="8" id="KW-0012">Acyltransferase</keyword>
<evidence type="ECO:0000256" key="10">
    <source>
        <dbReference type="ARBA" id="ARBA00030939"/>
    </source>
</evidence>
<keyword evidence="5" id="KW-0808">Transferase</keyword>
<dbReference type="GO" id="GO:0016747">
    <property type="term" value="F:acyltransferase activity, transferring groups other than amino-acyl groups"/>
    <property type="evidence" value="ECO:0007669"/>
    <property type="project" value="InterPro"/>
</dbReference>
<comment type="caution">
    <text evidence="12">The sequence shown here is derived from an EMBL/GenBank/DDBJ whole genome shotgun (WGS) entry which is preliminary data.</text>
</comment>
<evidence type="ECO:0000313" key="13">
    <source>
        <dbReference type="Proteomes" id="UP000229896"/>
    </source>
</evidence>
<dbReference type="InterPro" id="IPR008300">
    <property type="entry name" value="PTAC"/>
</dbReference>
<evidence type="ECO:0000256" key="4">
    <source>
        <dbReference type="ARBA" id="ARBA00020837"/>
    </source>
</evidence>
<dbReference type="SUPFAM" id="SSF50692">
    <property type="entry name" value="ADC-like"/>
    <property type="match status" value="1"/>
</dbReference>
<evidence type="ECO:0000256" key="3">
    <source>
        <dbReference type="ARBA" id="ARBA00012206"/>
    </source>
</evidence>
<evidence type="ECO:0000256" key="9">
    <source>
        <dbReference type="ARBA" id="ARBA00030044"/>
    </source>
</evidence>
<gene>
    <name evidence="12" type="ORF">COT12_02245</name>
</gene>